<evidence type="ECO:0000256" key="3">
    <source>
        <dbReference type="ARBA" id="ARBA00022692"/>
    </source>
</evidence>
<organism evidence="8 9">
    <name type="scientific">Rhizopus oryzae</name>
    <name type="common">Mucormycosis agent</name>
    <name type="synonym">Rhizopus arrhizus var. delemar</name>
    <dbReference type="NCBI Taxonomy" id="64495"/>
    <lineage>
        <taxon>Eukaryota</taxon>
        <taxon>Fungi</taxon>
        <taxon>Fungi incertae sedis</taxon>
        <taxon>Mucoromycota</taxon>
        <taxon>Mucoromycotina</taxon>
        <taxon>Mucoromycetes</taxon>
        <taxon>Mucorales</taxon>
        <taxon>Mucorineae</taxon>
        <taxon>Rhizopodaceae</taxon>
        <taxon>Rhizopus</taxon>
    </lineage>
</organism>
<name>A0A9P6X2T4_RHIOR</name>
<dbReference type="OrthoDB" id="3936150at2759"/>
<evidence type="ECO:0000313" key="9">
    <source>
        <dbReference type="Proteomes" id="UP000716291"/>
    </source>
</evidence>
<evidence type="ECO:0000256" key="4">
    <source>
        <dbReference type="ARBA" id="ARBA00022989"/>
    </source>
</evidence>
<feature type="transmembrane region" description="Helical" evidence="6">
    <location>
        <begin position="197"/>
        <end position="218"/>
    </location>
</feature>
<accession>A0A9P6X2T4</accession>
<dbReference type="SUPFAM" id="SSF103473">
    <property type="entry name" value="MFS general substrate transporter"/>
    <property type="match status" value="1"/>
</dbReference>
<dbReference type="Proteomes" id="UP000716291">
    <property type="component" value="Unassembled WGS sequence"/>
</dbReference>
<keyword evidence="2" id="KW-0813">Transport</keyword>
<reference evidence="8" key="1">
    <citation type="journal article" date="2020" name="Microb. Genom.">
        <title>Genetic diversity of clinical and environmental Mucorales isolates obtained from an investigation of mucormycosis cases among solid organ transplant recipients.</title>
        <authorList>
            <person name="Nguyen M.H."/>
            <person name="Kaul D."/>
            <person name="Muto C."/>
            <person name="Cheng S.J."/>
            <person name="Richter R.A."/>
            <person name="Bruno V.M."/>
            <person name="Liu G."/>
            <person name="Beyhan S."/>
            <person name="Sundermann A.J."/>
            <person name="Mounaud S."/>
            <person name="Pasculle A.W."/>
            <person name="Nierman W.C."/>
            <person name="Driscoll E."/>
            <person name="Cumbie R."/>
            <person name="Clancy C.J."/>
            <person name="Dupont C.L."/>
        </authorList>
    </citation>
    <scope>NUCLEOTIDE SEQUENCE</scope>
    <source>
        <strain evidence="8">GL11</strain>
    </source>
</reference>
<keyword evidence="3 6" id="KW-0812">Transmembrane</keyword>
<feature type="transmembrane region" description="Helical" evidence="6">
    <location>
        <begin position="162"/>
        <end position="185"/>
    </location>
</feature>
<keyword evidence="9" id="KW-1185">Reference proteome</keyword>
<dbReference type="AlphaFoldDB" id="A0A9P6X2T4"/>
<evidence type="ECO:0000256" key="5">
    <source>
        <dbReference type="ARBA" id="ARBA00023136"/>
    </source>
</evidence>
<gene>
    <name evidence="8" type="ORF">G6F64_009656</name>
</gene>
<evidence type="ECO:0000259" key="7">
    <source>
        <dbReference type="PROSITE" id="PS50850"/>
    </source>
</evidence>
<feature type="transmembrane region" description="Helical" evidence="6">
    <location>
        <begin position="412"/>
        <end position="434"/>
    </location>
</feature>
<evidence type="ECO:0000313" key="8">
    <source>
        <dbReference type="EMBL" id="KAG1303911.1"/>
    </source>
</evidence>
<evidence type="ECO:0000256" key="2">
    <source>
        <dbReference type="ARBA" id="ARBA00022448"/>
    </source>
</evidence>
<feature type="transmembrane region" description="Helical" evidence="6">
    <location>
        <begin position="116"/>
        <end position="141"/>
    </location>
</feature>
<feature type="transmembrane region" description="Helical" evidence="6">
    <location>
        <begin position="446"/>
        <end position="471"/>
    </location>
</feature>
<protein>
    <recommendedName>
        <fullName evidence="7">Major facilitator superfamily (MFS) profile domain-containing protein</fullName>
    </recommendedName>
</protein>
<dbReference type="Gene3D" id="1.20.1250.20">
    <property type="entry name" value="MFS general substrate transporter like domains"/>
    <property type="match status" value="1"/>
</dbReference>
<dbReference type="InterPro" id="IPR036259">
    <property type="entry name" value="MFS_trans_sf"/>
</dbReference>
<dbReference type="GO" id="GO:0016020">
    <property type="term" value="C:membrane"/>
    <property type="evidence" value="ECO:0007669"/>
    <property type="project" value="UniProtKB-SubCell"/>
</dbReference>
<dbReference type="GO" id="GO:0022857">
    <property type="term" value="F:transmembrane transporter activity"/>
    <property type="evidence" value="ECO:0007669"/>
    <property type="project" value="InterPro"/>
</dbReference>
<evidence type="ECO:0000256" key="1">
    <source>
        <dbReference type="ARBA" id="ARBA00004141"/>
    </source>
</evidence>
<feature type="transmembrane region" description="Helical" evidence="6">
    <location>
        <begin position="358"/>
        <end position="379"/>
    </location>
</feature>
<sequence length="502" mass="55632">MTNSALNNIEHINACQNKTVDQLLDTVLTKVGYGTFHKKLLLLCGLGWLADNMWLQTIAIILPRVQEYYVISDNLIGVLSSSLFAGMTFGAFFWGSYSDANGRKVPYTMTLLITSIFGAISSFAFNFTSLCICLFFLGFGVGGNMPTDGALYLEFLPKEYHYLLTFMSVFFSFGAVLASIFGYVILPCDDGCDGSRWRVMLFVVASVTFSMFIIRSFLIKLPETPKFLMHQGKPDEVIIVLQDIARVNGSHIDIDKNELSLMECEQVEEEEYEGVQDEISPMLLSSDRELLVEEEKGVKGRTQAIKELLGLKWRRTTLLIWSIWTFTSVAYTMFNVFLPKFLETFGEESTKPTLSQVYWDYMIYSLAGMPGSVIASYLIETRLGRKGTMALSALGSSLSLFVFSAINSRLIIVASSSSVSFLATLLYAVIYGYTPEVFDTSVRGTAVGTASALGRIAGIISPVMAGILYITSPSLPLYMSVVAYLVVGGCILLLPFETRKIK</sequence>
<keyword evidence="5 6" id="KW-0472">Membrane</keyword>
<feature type="transmembrane region" description="Helical" evidence="6">
    <location>
        <begin position="40"/>
        <end position="62"/>
    </location>
</feature>
<dbReference type="CDD" id="cd17316">
    <property type="entry name" value="MFS_SV2_like"/>
    <property type="match status" value="1"/>
</dbReference>
<comment type="caution">
    <text evidence="8">The sequence shown here is derived from an EMBL/GenBank/DDBJ whole genome shotgun (WGS) entry which is preliminary data.</text>
</comment>
<dbReference type="InterPro" id="IPR011701">
    <property type="entry name" value="MFS"/>
</dbReference>
<feature type="transmembrane region" description="Helical" evidence="6">
    <location>
        <begin position="477"/>
        <end position="496"/>
    </location>
</feature>
<dbReference type="PANTHER" id="PTHR23511:SF5">
    <property type="entry name" value="MAJOR FACILITATOR-TYPE TRANSPORTER HXNZ-RELATED"/>
    <property type="match status" value="1"/>
</dbReference>
<dbReference type="InterPro" id="IPR020846">
    <property type="entry name" value="MFS_dom"/>
</dbReference>
<proteinExistence type="predicted"/>
<dbReference type="Pfam" id="PF07690">
    <property type="entry name" value="MFS_1"/>
    <property type="match status" value="1"/>
</dbReference>
<feature type="transmembrane region" description="Helical" evidence="6">
    <location>
        <begin position="74"/>
        <end position="96"/>
    </location>
</feature>
<evidence type="ECO:0000256" key="6">
    <source>
        <dbReference type="SAM" id="Phobius"/>
    </source>
</evidence>
<comment type="subcellular location">
    <subcellularLocation>
        <location evidence="1">Membrane</location>
        <topology evidence="1">Multi-pass membrane protein</topology>
    </subcellularLocation>
</comment>
<dbReference type="PANTHER" id="PTHR23511">
    <property type="entry name" value="SYNAPTIC VESICLE GLYCOPROTEIN 2"/>
    <property type="match status" value="1"/>
</dbReference>
<dbReference type="PROSITE" id="PS50850">
    <property type="entry name" value="MFS"/>
    <property type="match status" value="1"/>
</dbReference>
<feature type="transmembrane region" description="Helical" evidence="6">
    <location>
        <begin position="318"/>
        <end position="338"/>
    </location>
</feature>
<feature type="domain" description="Major facilitator superfamily (MFS) profile" evidence="7">
    <location>
        <begin position="40"/>
        <end position="500"/>
    </location>
</feature>
<dbReference type="EMBL" id="JAANQT010001805">
    <property type="protein sequence ID" value="KAG1303911.1"/>
    <property type="molecule type" value="Genomic_DNA"/>
</dbReference>
<keyword evidence="4 6" id="KW-1133">Transmembrane helix</keyword>